<feature type="transmembrane region" description="Helical" evidence="6">
    <location>
        <begin position="37"/>
        <end position="60"/>
    </location>
</feature>
<dbReference type="InterPro" id="IPR050121">
    <property type="entry name" value="Cytochrome_P450_monoxygenase"/>
</dbReference>
<dbReference type="GO" id="GO:0005506">
    <property type="term" value="F:iron ion binding"/>
    <property type="evidence" value="ECO:0007669"/>
    <property type="project" value="InterPro"/>
</dbReference>
<keyword evidence="8" id="KW-1185">Reference proteome</keyword>
<evidence type="ECO:0000256" key="1">
    <source>
        <dbReference type="ARBA" id="ARBA00010617"/>
    </source>
</evidence>
<evidence type="ECO:0000256" key="2">
    <source>
        <dbReference type="ARBA" id="ARBA00022617"/>
    </source>
</evidence>
<feature type="transmembrane region" description="Helical" evidence="6">
    <location>
        <begin position="6"/>
        <end position="25"/>
    </location>
</feature>
<sequence>MSQLTAPKGVALLAAVTYLSTLRYYPGALGIHNPVSLLVVIGGGYFGAFLVYVLLIYPVFLNPLRHLAGPKTAVTFMATSMIKSNDEPGKAFSDLVEAYPGHDLVLVNAIQNHLVITDPSLLADLFVHHTYDFIKPPRAAGVLKEFIGLGLVTLEGDGHKFLRKNTSPAFTFRSIKAMYPMMWGKSNQFVASLTSQLEDEGARKGTSLIDMNTWASKVTLDIIGVAGLGRELNTIKDFDNPLAKAYDELFEITGEKGIYTLLSMLFGIKTIQLLPWKMNGVFKGLRRSLVSICESMVAEKREAIHKDSDGHSDVLSLLIKTDNFTDADLANQLLTFLAAGHETTSSSLSWASYLLAKHPHIQEAVRREVRQESLSSSTDDLAGTLERMPLLNGVVNETLRLYPTVPLTMREAIRDTTLANHRIPRGATVLVSPWMINRSPKFWGDDSTEFRPERWISDSGKANQTGGANSNYHFITFLHGPRSCIGQGFARAELRCLLAALLSSFKWELAMPEADVVAGGVVTIKPANGMHLRLQRLESNGL</sequence>
<evidence type="ECO:0000313" key="7">
    <source>
        <dbReference type="EMBL" id="RWA04221.1"/>
    </source>
</evidence>
<proteinExistence type="inferred from homology"/>
<keyword evidence="6" id="KW-0812">Transmembrane</keyword>
<keyword evidence="4 5" id="KW-0408">Iron</keyword>
<dbReference type="GO" id="GO:0016705">
    <property type="term" value="F:oxidoreductase activity, acting on paired donors, with incorporation or reduction of molecular oxygen"/>
    <property type="evidence" value="ECO:0007669"/>
    <property type="project" value="InterPro"/>
</dbReference>
<dbReference type="PANTHER" id="PTHR24305:SF166">
    <property type="entry name" value="CYTOCHROME P450 12A4, MITOCHONDRIAL-RELATED"/>
    <property type="match status" value="1"/>
</dbReference>
<evidence type="ECO:0000256" key="5">
    <source>
        <dbReference type="PIRSR" id="PIRSR602401-1"/>
    </source>
</evidence>
<dbReference type="GO" id="GO:0020037">
    <property type="term" value="F:heme binding"/>
    <property type="evidence" value="ECO:0007669"/>
    <property type="project" value="InterPro"/>
</dbReference>
<dbReference type="Pfam" id="PF00067">
    <property type="entry name" value="p450"/>
    <property type="match status" value="1"/>
</dbReference>
<dbReference type="InterPro" id="IPR002401">
    <property type="entry name" value="Cyt_P450_E_grp-I"/>
</dbReference>
<dbReference type="AlphaFoldDB" id="A0A439CPZ5"/>
<dbReference type="SUPFAM" id="SSF48264">
    <property type="entry name" value="Cytochrome P450"/>
    <property type="match status" value="1"/>
</dbReference>
<name>A0A439CPZ5_9PEZI</name>
<dbReference type="STRING" id="363999.A0A439CPZ5"/>
<keyword evidence="6" id="KW-0472">Membrane</keyword>
<dbReference type="EMBL" id="RYZI01000608">
    <property type="protein sequence ID" value="RWA04221.1"/>
    <property type="molecule type" value="Genomic_DNA"/>
</dbReference>
<dbReference type="Gene3D" id="1.10.630.10">
    <property type="entry name" value="Cytochrome P450"/>
    <property type="match status" value="1"/>
</dbReference>
<accession>A0A439CPZ5</accession>
<dbReference type="PANTHER" id="PTHR24305">
    <property type="entry name" value="CYTOCHROME P450"/>
    <property type="match status" value="1"/>
</dbReference>
<comment type="cofactor">
    <cofactor evidence="5">
        <name>heme</name>
        <dbReference type="ChEBI" id="CHEBI:30413"/>
    </cofactor>
</comment>
<evidence type="ECO:0000256" key="6">
    <source>
        <dbReference type="SAM" id="Phobius"/>
    </source>
</evidence>
<dbReference type="InterPro" id="IPR001128">
    <property type="entry name" value="Cyt_P450"/>
</dbReference>
<organism evidence="7 8">
    <name type="scientific">Xylaria grammica</name>
    <dbReference type="NCBI Taxonomy" id="363999"/>
    <lineage>
        <taxon>Eukaryota</taxon>
        <taxon>Fungi</taxon>
        <taxon>Dikarya</taxon>
        <taxon>Ascomycota</taxon>
        <taxon>Pezizomycotina</taxon>
        <taxon>Sordariomycetes</taxon>
        <taxon>Xylariomycetidae</taxon>
        <taxon>Xylariales</taxon>
        <taxon>Xylariaceae</taxon>
        <taxon>Xylaria</taxon>
    </lineage>
</organism>
<reference evidence="7 8" key="1">
    <citation type="submission" date="2018-12" db="EMBL/GenBank/DDBJ databases">
        <title>Draft genome sequence of Xylaria grammica IHI A82.</title>
        <authorList>
            <person name="Buettner E."/>
            <person name="Kellner H."/>
        </authorList>
    </citation>
    <scope>NUCLEOTIDE SEQUENCE [LARGE SCALE GENOMIC DNA]</scope>
    <source>
        <strain evidence="7 8">IHI A82</strain>
    </source>
</reference>
<dbReference type="Proteomes" id="UP000286045">
    <property type="component" value="Unassembled WGS sequence"/>
</dbReference>
<evidence type="ECO:0000256" key="3">
    <source>
        <dbReference type="ARBA" id="ARBA00022723"/>
    </source>
</evidence>
<keyword evidence="6" id="KW-1133">Transmembrane helix</keyword>
<gene>
    <name evidence="7" type="ORF">EKO27_g10884</name>
</gene>
<comment type="similarity">
    <text evidence="1">Belongs to the cytochrome P450 family.</text>
</comment>
<dbReference type="PRINTS" id="PR00385">
    <property type="entry name" value="P450"/>
</dbReference>
<feature type="binding site" description="axial binding residue" evidence="5">
    <location>
        <position position="484"/>
    </location>
    <ligand>
        <name>heme</name>
        <dbReference type="ChEBI" id="CHEBI:30413"/>
    </ligand>
    <ligandPart>
        <name>Fe</name>
        <dbReference type="ChEBI" id="CHEBI:18248"/>
    </ligandPart>
</feature>
<dbReference type="GO" id="GO:0004497">
    <property type="term" value="F:monooxygenase activity"/>
    <property type="evidence" value="ECO:0007669"/>
    <property type="project" value="InterPro"/>
</dbReference>
<dbReference type="FunFam" id="1.10.630.10:FF:000051">
    <property type="entry name" value="Cytochrome P450 monooxygenase (Fum15)"/>
    <property type="match status" value="1"/>
</dbReference>
<protein>
    <submittedName>
        <fullName evidence="7">Uncharacterized protein</fullName>
    </submittedName>
</protein>
<dbReference type="PRINTS" id="PR00463">
    <property type="entry name" value="EP450I"/>
</dbReference>
<dbReference type="CDD" id="cd11069">
    <property type="entry name" value="CYP_FUM15-like"/>
    <property type="match status" value="1"/>
</dbReference>
<evidence type="ECO:0000313" key="8">
    <source>
        <dbReference type="Proteomes" id="UP000286045"/>
    </source>
</evidence>
<keyword evidence="3 5" id="KW-0479">Metal-binding</keyword>
<comment type="caution">
    <text evidence="7">The sequence shown here is derived from an EMBL/GenBank/DDBJ whole genome shotgun (WGS) entry which is preliminary data.</text>
</comment>
<evidence type="ECO:0000256" key="4">
    <source>
        <dbReference type="ARBA" id="ARBA00023004"/>
    </source>
</evidence>
<dbReference type="InterPro" id="IPR036396">
    <property type="entry name" value="Cyt_P450_sf"/>
</dbReference>
<keyword evidence="2 5" id="KW-0349">Heme</keyword>